<keyword evidence="1" id="KW-1133">Transmembrane helix</keyword>
<feature type="transmembrane region" description="Helical" evidence="1">
    <location>
        <begin position="6"/>
        <end position="25"/>
    </location>
</feature>
<evidence type="ECO:0000313" key="3">
    <source>
        <dbReference type="Proteomes" id="UP001108025"/>
    </source>
</evidence>
<comment type="caution">
    <text evidence="2">The sequence shown here is derived from an EMBL/GenBank/DDBJ whole genome shotgun (WGS) entry which is preliminary data.</text>
</comment>
<reference evidence="2" key="1">
    <citation type="submission" date="2021-11" db="EMBL/GenBank/DDBJ databases">
        <title>Description of novel Chryseobacterium species.</title>
        <authorList>
            <person name="Saticioglu I.B."/>
            <person name="Ay H."/>
            <person name="Altun S."/>
            <person name="Duman M."/>
        </authorList>
    </citation>
    <scope>NUCLEOTIDE SEQUENCE</scope>
    <source>
        <strain evidence="2">C-17</strain>
    </source>
</reference>
<proteinExistence type="predicted"/>
<keyword evidence="3" id="KW-1185">Reference proteome</keyword>
<name>A0A9Q3V5D5_9FLAO</name>
<accession>A0A9Q3V5D5</accession>
<dbReference type="EMBL" id="JAJNAY010000002">
    <property type="protein sequence ID" value="MCD1118687.1"/>
    <property type="molecule type" value="Genomic_DNA"/>
</dbReference>
<gene>
    <name evidence="2" type="ORF">LO744_17745</name>
</gene>
<dbReference type="RefSeq" id="WP_230671772.1">
    <property type="nucleotide sequence ID" value="NZ_JAJNAY010000002.1"/>
</dbReference>
<keyword evidence="1" id="KW-0812">Transmembrane</keyword>
<evidence type="ECO:0000313" key="2">
    <source>
        <dbReference type="EMBL" id="MCD1118687.1"/>
    </source>
</evidence>
<keyword evidence="1" id="KW-0472">Membrane</keyword>
<sequence>MSTKNLTATSIILNLFIYLFLYPYAQALANQHINIGFTLRIIFFSFSIITLIYSTIIYFKKKEILKFSLLLIFALSLIIWGLKFGGLFCEGCANTK</sequence>
<organism evidence="2 3">
    <name type="scientific">Chryseobacterium turcicum</name>
    <dbReference type="NCBI Taxonomy" id="2898076"/>
    <lineage>
        <taxon>Bacteria</taxon>
        <taxon>Pseudomonadati</taxon>
        <taxon>Bacteroidota</taxon>
        <taxon>Flavobacteriia</taxon>
        <taxon>Flavobacteriales</taxon>
        <taxon>Weeksellaceae</taxon>
        <taxon>Chryseobacterium group</taxon>
        <taxon>Chryseobacterium</taxon>
    </lineage>
</organism>
<feature type="transmembrane region" description="Helical" evidence="1">
    <location>
        <begin position="37"/>
        <end position="58"/>
    </location>
</feature>
<evidence type="ECO:0000256" key="1">
    <source>
        <dbReference type="SAM" id="Phobius"/>
    </source>
</evidence>
<dbReference type="AlphaFoldDB" id="A0A9Q3V5D5"/>
<protein>
    <submittedName>
        <fullName evidence="2">Uncharacterized protein</fullName>
    </submittedName>
</protein>
<dbReference type="Proteomes" id="UP001108025">
    <property type="component" value="Unassembled WGS sequence"/>
</dbReference>
<feature type="transmembrane region" description="Helical" evidence="1">
    <location>
        <begin position="64"/>
        <end position="82"/>
    </location>
</feature>